<dbReference type="Proteomes" id="UP000275078">
    <property type="component" value="Unassembled WGS sequence"/>
</dbReference>
<keyword evidence="11" id="KW-1185">Reference proteome</keyword>
<proteinExistence type="predicted"/>
<evidence type="ECO:0000256" key="2">
    <source>
        <dbReference type="ARBA" id="ARBA00022723"/>
    </source>
</evidence>
<gene>
    <name evidence="10" type="ORF">BJ508DRAFT_320478</name>
</gene>
<feature type="compositionally biased region" description="Low complexity" evidence="8">
    <location>
        <begin position="850"/>
        <end position="891"/>
    </location>
</feature>
<evidence type="ECO:0000256" key="8">
    <source>
        <dbReference type="SAM" id="MobiDB-lite"/>
    </source>
</evidence>
<dbReference type="GO" id="GO:0001216">
    <property type="term" value="F:DNA-binding transcription activator activity"/>
    <property type="evidence" value="ECO:0007669"/>
    <property type="project" value="UniProtKB-ARBA"/>
</dbReference>
<dbReference type="STRING" id="1160509.A0A3N4IMU9"/>
<evidence type="ECO:0000256" key="4">
    <source>
        <dbReference type="ARBA" id="ARBA00023015"/>
    </source>
</evidence>
<feature type="region of interest" description="Disordered" evidence="8">
    <location>
        <begin position="184"/>
        <end position="213"/>
    </location>
</feature>
<dbReference type="CDD" id="cd12148">
    <property type="entry name" value="fungal_TF_MHR"/>
    <property type="match status" value="1"/>
</dbReference>
<dbReference type="PROSITE" id="PS00463">
    <property type="entry name" value="ZN2_CY6_FUNGAL_1"/>
    <property type="match status" value="1"/>
</dbReference>
<dbReference type="GO" id="GO:0000981">
    <property type="term" value="F:DNA-binding transcription factor activity, RNA polymerase II-specific"/>
    <property type="evidence" value="ECO:0007669"/>
    <property type="project" value="InterPro"/>
</dbReference>
<evidence type="ECO:0000256" key="1">
    <source>
        <dbReference type="ARBA" id="ARBA00004123"/>
    </source>
</evidence>
<evidence type="ECO:0000313" key="11">
    <source>
        <dbReference type="Proteomes" id="UP000275078"/>
    </source>
</evidence>
<keyword evidence="2" id="KW-0479">Metal-binding</keyword>
<feature type="region of interest" description="Disordered" evidence="8">
    <location>
        <begin position="1"/>
        <end position="64"/>
    </location>
</feature>
<dbReference type="Gene3D" id="4.10.240.10">
    <property type="entry name" value="Zn(2)-C6 fungal-type DNA-binding domain"/>
    <property type="match status" value="1"/>
</dbReference>
<organism evidence="10 11">
    <name type="scientific">Ascobolus immersus RN42</name>
    <dbReference type="NCBI Taxonomy" id="1160509"/>
    <lineage>
        <taxon>Eukaryota</taxon>
        <taxon>Fungi</taxon>
        <taxon>Dikarya</taxon>
        <taxon>Ascomycota</taxon>
        <taxon>Pezizomycotina</taxon>
        <taxon>Pezizomycetes</taxon>
        <taxon>Pezizales</taxon>
        <taxon>Ascobolaceae</taxon>
        <taxon>Ascobolus</taxon>
    </lineage>
</organism>
<dbReference type="AlphaFoldDB" id="A0A3N4IMU9"/>
<dbReference type="CDD" id="cd00067">
    <property type="entry name" value="GAL4"/>
    <property type="match status" value="1"/>
</dbReference>
<dbReference type="GO" id="GO:0005634">
    <property type="term" value="C:nucleus"/>
    <property type="evidence" value="ECO:0007669"/>
    <property type="project" value="UniProtKB-SubCell"/>
</dbReference>
<dbReference type="OrthoDB" id="5226580at2759"/>
<feature type="compositionally biased region" description="Low complexity" evidence="8">
    <location>
        <begin position="127"/>
        <end position="139"/>
    </location>
</feature>
<dbReference type="PROSITE" id="PS50048">
    <property type="entry name" value="ZN2_CY6_FUNGAL_2"/>
    <property type="match status" value="1"/>
</dbReference>
<accession>A0A3N4IMU9</accession>
<evidence type="ECO:0000313" key="10">
    <source>
        <dbReference type="EMBL" id="RPA87462.1"/>
    </source>
</evidence>
<keyword evidence="7" id="KW-0539">Nucleus</keyword>
<dbReference type="FunFam" id="4.10.240.10:FF:000003">
    <property type="entry name" value="C6 transcription factor (Leu3)"/>
    <property type="match status" value="1"/>
</dbReference>
<evidence type="ECO:0000256" key="6">
    <source>
        <dbReference type="ARBA" id="ARBA00023163"/>
    </source>
</evidence>
<dbReference type="SUPFAM" id="SSF57701">
    <property type="entry name" value="Zn2/Cys6 DNA-binding domain"/>
    <property type="match status" value="1"/>
</dbReference>
<dbReference type="SMART" id="SM00066">
    <property type="entry name" value="GAL4"/>
    <property type="match status" value="1"/>
</dbReference>
<evidence type="ECO:0000256" key="5">
    <source>
        <dbReference type="ARBA" id="ARBA00023125"/>
    </source>
</evidence>
<dbReference type="InterPro" id="IPR001138">
    <property type="entry name" value="Zn2Cys6_DnaBD"/>
</dbReference>
<keyword evidence="3" id="KW-0862">Zinc</keyword>
<name>A0A3N4IMU9_ASCIM</name>
<keyword evidence="5" id="KW-0238">DNA-binding</keyword>
<dbReference type="PANTHER" id="PTHR31845">
    <property type="entry name" value="FINGER DOMAIN PROTEIN, PUTATIVE-RELATED"/>
    <property type="match status" value="1"/>
</dbReference>
<comment type="subcellular location">
    <subcellularLocation>
        <location evidence="1">Nucleus</location>
    </subcellularLocation>
</comment>
<evidence type="ECO:0000256" key="3">
    <source>
        <dbReference type="ARBA" id="ARBA00022833"/>
    </source>
</evidence>
<reference evidence="10 11" key="1">
    <citation type="journal article" date="2018" name="Nat. Ecol. Evol.">
        <title>Pezizomycetes genomes reveal the molecular basis of ectomycorrhizal truffle lifestyle.</title>
        <authorList>
            <person name="Murat C."/>
            <person name="Payen T."/>
            <person name="Noel B."/>
            <person name="Kuo A."/>
            <person name="Morin E."/>
            <person name="Chen J."/>
            <person name="Kohler A."/>
            <person name="Krizsan K."/>
            <person name="Balestrini R."/>
            <person name="Da Silva C."/>
            <person name="Montanini B."/>
            <person name="Hainaut M."/>
            <person name="Levati E."/>
            <person name="Barry K.W."/>
            <person name="Belfiori B."/>
            <person name="Cichocki N."/>
            <person name="Clum A."/>
            <person name="Dockter R.B."/>
            <person name="Fauchery L."/>
            <person name="Guy J."/>
            <person name="Iotti M."/>
            <person name="Le Tacon F."/>
            <person name="Lindquist E.A."/>
            <person name="Lipzen A."/>
            <person name="Malagnac F."/>
            <person name="Mello A."/>
            <person name="Molinier V."/>
            <person name="Miyauchi S."/>
            <person name="Poulain J."/>
            <person name="Riccioni C."/>
            <person name="Rubini A."/>
            <person name="Sitrit Y."/>
            <person name="Splivallo R."/>
            <person name="Traeger S."/>
            <person name="Wang M."/>
            <person name="Zifcakova L."/>
            <person name="Wipf D."/>
            <person name="Zambonelli A."/>
            <person name="Paolocci F."/>
            <person name="Nowrousian M."/>
            <person name="Ottonello S."/>
            <person name="Baldrian P."/>
            <person name="Spatafora J.W."/>
            <person name="Henrissat B."/>
            <person name="Nagy L.G."/>
            <person name="Aury J.M."/>
            <person name="Wincker P."/>
            <person name="Grigoriev I.V."/>
            <person name="Bonfante P."/>
            <person name="Martin F.M."/>
        </authorList>
    </citation>
    <scope>NUCLEOTIDE SEQUENCE [LARGE SCALE GENOMIC DNA]</scope>
    <source>
        <strain evidence="10 11">RN42</strain>
    </source>
</reference>
<keyword evidence="6" id="KW-0804">Transcription</keyword>
<keyword evidence="4" id="KW-0805">Transcription regulation</keyword>
<sequence length="973" mass="107183">MAPSSIPASGPDATPLPSNLGTPNTTQSTRTTPVPTSHSRPTPTADTSGDASDTAAHNAEKRVRACDSCRGLKVRCEPDEADPTGVCKRCKKAGRECIFTAPTKKRQKKADSKVAELERKIDALTATLQTTQQQRAPAPGDTTPQDRQGPGGVSIRADSSVETNNWKDPVAYGQSVGDWRREELPGPAVKRRKTVPDSNTRPSLETMELPGPGVSHLNFLQQSQYRAYQEPPDEDIGPVGDVVDRELLSIEAAELLFKRFTTEMAVHFPVVVFPPGYTVQQLRSEKPTLFLAVMAVSSGLMHPALYKALNKEIIKVLAEKCVVNGNKSLELVQAYFLCTIWYFAPNRFEELKFYQLLHMSLAMALDLGLGSRVNANCGSARRMVGPVDRSVPAPGPLHKAFDKLFRLRGKTSFPDPISLESRRIFVGLYIACSNIAMSLRRPSMVRFSKYIAESINILDTSPEAYPSDKVLVQMCKLQRIGEEVFIAFEFDDPAANISITDPRIQLSLRTFIRQIEEWKDEVPSEVFTHSLRLMYLTITCFTNEIALQPPGQRPPENDIDLATSTAAPSTMTALHIESVSRLAAAAHEILKLFLNRSVDLIRALPVFQLARGVYSSVVLLRLSIHTARNKNLKTLFEDLKLDADALVGALIERYKQAAADDKCRPATKFIVVLTMVRNIARMKRMRQCPGDNPKTVSSEKGAARCDCRGPDGQAHHHDHHRASGCDIATEVITLAVESEGHEANPNCPLLRTSAPPPSGGTASSPILNRKNSDVVLNADSPLHMLSTAAHERARAAQSEMQGSHEHPTTPSSTSTYAPPPEQMAYQSYSPANRYASDNSNSTGPQPPQQQPQQDPHQAQQQQQHQQHTQGSQYIQPHIHQQTQHQQQQQQQLHHHQVSPSNVYGNPAFQSLQDAYFDGVALGGGDINNAFLGIASDEFPDLSTGMGQDFGASMEFMWQNEDDPFAMFPSGMYN</sequence>
<dbReference type="Pfam" id="PF00172">
    <property type="entry name" value="Zn_clus"/>
    <property type="match status" value="1"/>
</dbReference>
<feature type="region of interest" description="Disordered" evidence="8">
    <location>
        <begin position="789"/>
        <end position="905"/>
    </location>
</feature>
<protein>
    <recommendedName>
        <fullName evidence="9">Zn(2)-C6 fungal-type domain-containing protein</fullName>
    </recommendedName>
</protein>
<feature type="region of interest" description="Disordered" evidence="8">
    <location>
        <begin position="740"/>
        <end position="771"/>
    </location>
</feature>
<feature type="compositionally biased region" description="Low complexity" evidence="8">
    <location>
        <begin position="22"/>
        <end position="56"/>
    </location>
</feature>
<dbReference type="PANTHER" id="PTHR31845:SF39">
    <property type="entry name" value="TRANSCRIPTION FACTOR PBCR-RELATED"/>
    <property type="match status" value="1"/>
</dbReference>
<dbReference type="EMBL" id="ML119646">
    <property type="protein sequence ID" value="RPA87462.1"/>
    <property type="molecule type" value="Genomic_DNA"/>
</dbReference>
<evidence type="ECO:0000259" key="9">
    <source>
        <dbReference type="PROSITE" id="PS50048"/>
    </source>
</evidence>
<dbReference type="InterPro" id="IPR036864">
    <property type="entry name" value="Zn2-C6_fun-type_DNA-bd_sf"/>
</dbReference>
<feature type="domain" description="Zn(2)-C6 fungal-type" evidence="9">
    <location>
        <begin position="65"/>
        <end position="99"/>
    </location>
</feature>
<dbReference type="InterPro" id="IPR051089">
    <property type="entry name" value="prtT"/>
</dbReference>
<feature type="region of interest" description="Disordered" evidence="8">
    <location>
        <begin position="127"/>
        <end position="172"/>
    </location>
</feature>
<evidence type="ECO:0000256" key="7">
    <source>
        <dbReference type="ARBA" id="ARBA00023242"/>
    </source>
</evidence>
<dbReference type="GO" id="GO:0000976">
    <property type="term" value="F:transcription cis-regulatory region binding"/>
    <property type="evidence" value="ECO:0007669"/>
    <property type="project" value="TreeGrafter"/>
</dbReference>
<dbReference type="GO" id="GO:0008270">
    <property type="term" value="F:zinc ion binding"/>
    <property type="evidence" value="ECO:0007669"/>
    <property type="project" value="InterPro"/>
</dbReference>
<feature type="compositionally biased region" description="Polar residues" evidence="8">
    <location>
        <begin position="824"/>
        <end position="843"/>
    </location>
</feature>